<gene>
    <name evidence="10" type="ordered locus">VS_1619</name>
</gene>
<evidence type="ECO:0000256" key="3">
    <source>
        <dbReference type="ARBA" id="ARBA00022630"/>
    </source>
</evidence>
<dbReference type="InterPro" id="IPR006050">
    <property type="entry name" value="DNA_photolyase_N"/>
</dbReference>
<dbReference type="SUPFAM" id="SSF52425">
    <property type="entry name" value="Cryptochrome/photolyase, N-terminal domain"/>
    <property type="match status" value="1"/>
</dbReference>
<dbReference type="InterPro" id="IPR005101">
    <property type="entry name" value="Cryptochr/Photolyase_FAD-bd"/>
</dbReference>
<name>B7VP55_VIBA3</name>
<dbReference type="InterPro" id="IPR014729">
    <property type="entry name" value="Rossmann-like_a/b/a_fold"/>
</dbReference>
<evidence type="ECO:0000256" key="2">
    <source>
        <dbReference type="ARBA" id="ARBA00017881"/>
    </source>
</evidence>
<dbReference type="GO" id="GO:0003677">
    <property type="term" value="F:DNA binding"/>
    <property type="evidence" value="ECO:0007669"/>
    <property type="project" value="TreeGrafter"/>
</dbReference>
<reference evidence="10 11" key="1">
    <citation type="submission" date="2009-02" db="EMBL/GenBank/DDBJ databases">
        <title>Vibrio splendidus str. LGP32 complete genome.</title>
        <authorList>
            <person name="Mazel D."/>
            <person name="Le Roux F."/>
        </authorList>
    </citation>
    <scope>NUCLEOTIDE SEQUENCE [LARGE SCALE GENOMIC DNA]</scope>
    <source>
        <strain evidence="10 11">LGP32</strain>
    </source>
</reference>
<evidence type="ECO:0000256" key="4">
    <source>
        <dbReference type="ARBA" id="ARBA00022827"/>
    </source>
</evidence>
<comment type="cofactor">
    <cofactor evidence="7">
        <name>(6R)-5,10-methylene-5,6,7,8-tetrahydrofolate</name>
        <dbReference type="ChEBI" id="CHEBI:15636"/>
    </cofactor>
    <text evidence="7">Binds 1 5,10-methenyltetrahydrofolate (MTHF) per subunit.</text>
</comment>
<feature type="region of interest" description="Disordered" evidence="8">
    <location>
        <begin position="413"/>
        <end position="440"/>
    </location>
</feature>
<dbReference type="PRINTS" id="PR00147">
    <property type="entry name" value="DNAPHOTLYASE"/>
</dbReference>
<dbReference type="PANTHER" id="PTHR11455">
    <property type="entry name" value="CRYPTOCHROME"/>
    <property type="match status" value="1"/>
</dbReference>
<dbReference type="InterPro" id="IPR036155">
    <property type="entry name" value="Crypto/Photolyase_N_sf"/>
</dbReference>
<dbReference type="GO" id="GO:0071949">
    <property type="term" value="F:FAD binding"/>
    <property type="evidence" value="ECO:0007669"/>
    <property type="project" value="TreeGrafter"/>
</dbReference>
<dbReference type="KEGG" id="vsp:VS_1619"/>
<evidence type="ECO:0000256" key="6">
    <source>
        <dbReference type="PIRSR" id="PIRSR602081-1"/>
    </source>
</evidence>
<dbReference type="Proteomes" id="UP000009100">
    <property type="component" value="Chromosome 1"/>
</dbReference>
<dbReference type="GO" id="GO:0000719">
    <property type="term" value="P:photoreactive repair"/>
    <property type="evidence" value="ECO:0007669"/>
    <property type="project" value="TreeGrafter"/>
</dbReference>
<dbReference type="SUPFAM" id="SSF48173">
    <property type="entry name" value="Cryptochrome/photolyase FAD-binding domain"/>
    <property type="match status" value="1"/>
</dbReference>
<dbReference type="eggNOG" id="COG0415">
    <property type="taxonomic scope" value="Bacteria"/>
</dbReference>
<sequence length="470" mass="53310">MKKIGLYLFTSDLRINDNQLLHCAAQSVDKLIFVIVEPTLVRFSADLAQEQSYGAHRQTFVSQSIDNLELNLNLVRLGQQLVVIHSNHLEPDAAEQTLSQIIATQHVTHFFANAHCGYDERQLIHSLQSRHPDLITCLPHHSTLFDSHEMPFELSKVPSSFTKFRKLVEHLDVNGGETVIAHLPPPVTPTLTPAHTTAIPIFSSPNVERAVTNDYLGGEDAGLAHLDNYFAHDYALNYKQTRNAFDGIENSTKFSPWLALGCVSPKTICRHLKQFEIEHGSNDSTYWIYFELLWREYFYWKCLSQGPSLFGNFSDKKLYPPNSSGTSNLNFAKWKSGNTNYPIVDACMRQLNETGYMSNRGRQLAASCLIYELGIDWRHGAAYFESQLIDYDVASNWGNWAYIAGALNSQVNTQDNKQNDAKQPKPKTKPKSRHFDLGKQTNMYDPDHAFINKWNASSKEPVLTNNQDVL</sequence>
<evidence type="ECO:0000256" key="5">
    <source>
        <dbReference type="ARBA" id="ARBA00022991"/>
    </source>
</evidence>
<dbReference type="STRING" id="575788.VS_1619"/>
<keyword evidence="5 7" id="KW-0157">Chromophore</keyword>
<evidence type="ECO:0000256" key="1">
    <source>
        <dbReference type="ARBA" id="ARBA00005862"/>
    </source>
</evidence>
<dbReference type="AlphaFoldDB" id="B7VP55"/>
<evidence type="ECO:0000313" key="10">
    <source>
        <dbReference type="EMBL" id="CAV18793.1"/>
    </source>
</evidence>
<comment type="cofactor">
    <cofactor evidence="6 7">
        <name>FAD</name>
        <dbReference type="ChEBI" id="CHEBI:57692"/>
    </cofactor>
    <text evidence="6 7">Binds 1 FAD per subunit.</text>
</comment>
<proteinExistence type="inferred from homology"/>
<dbReference type="HOGENOM" id="CLU_010348_6_2_6"/>
<dbReference type="Pfam" id="PF03441">
    <property type="entry name" value="FAD_binding_7"/>
    <property type="match status" value="1"/>
</dbReference>
<dbReference type="Gene3D" id="1.25.40.80">
    <property type="match status" value="1"/>
</dbReference>
<dbReference type="Pfam" id="PF00875">
    <property type="entry name" value="DNA_photolyase"/>
    <property type="match status" value="1"/>
</dbReference>
<feature type="binding site" evidence="6">
    <location>
        <begin position="291"/>
        <end position="299"/>
    </location>
    <ligand>
        <name>FAD</name>
        <dbReference type="ChEBI" id="CHEBI:57692"/>
    </ligand>
</feature>
<evidence type="ECO:0000256" key="7">
    <source>
        <dbReference type="RuleBase" id="RU367151"/>
    </source>
</evidence>
<evidence type="ECO:0000313" key="11">
    <source>
        <dbReference type="Proteomes" id="UP000009100"/>
    </source>
</evidence>
<feature type="binding site" evidence="6">
    <location>
        <position position="238"/>
    </location>
    <ligand>
        <name>FAD</name>
        <dbReference type="ChEBI" id="CHEBI:57692"/>
    </ligand>
</feature>
<dbReference type="PROSITE" id="PS51645">
    <property type="entry name" value="PHR_CRY_ALPHA_BETA"/>
    <property type="match status" value="1"/>
</dbReference>
<dbReference type="EMBL" id="FM954972">
    <property type="protein sequence ID" value="CAV18793.1"/>
    <property type="molecule type" value="Genomic_DNA"/>
</dbReference>
<organism evidence="10 11">
    <name type="scientific">Vibrio atlanticus (strain LGP32)</name>
    <name type="common">Vibrio splendidus (strain Mel32)</name>
    <dbReference type="NCBI Taxonomy" id="575788"/>
    <lineage>
        <taxon>Bacteria</taxon>
        <taxon>Pseudomonadati</taxon>
        <taxon>Pseudomonadota</taxon>
        <taxon>Gammaproteobacteria</taxon>
        <taxon>Vibrionales</taxon>
        <taxon>Vibrionaceae</taxon>
        <taxon>Vibrio</taxon>
    </lineage>
</organism>
<keyword evidence="4 6" id="KW-0274">FAD</keyword>
<comment type="function">
    <text evidence="7">May have a photoreceptor function.</text>
</comment>
<feature type="domain" description="Photolyase/cryptochrome alpha/beta" evidence="9">
    <location>
        <begin position="3"/>
        <end position="150"/>
    </location>
</feature>
<comment type="similarity">
    <text evidence="1 7">Belongs to the DNA photolyase class-1 family.</text>
</comment>
<dbReference type="Gene3D" id="3.40.50.620">
    <property type="entry name" value="HUPs"/>
    <property type="match status" value="1"/>
</dbReference>
<dbReference type="NCBIfam" id="TIGR02765">
    <property type="entry name" value="crypto_DASH"/>
    <property type="match status" value="1"/>
</dbReference>
<keyword evidence="3 6" id="KW-0285">Flavoprotein</keyword>
<dbReference type="Gene3D" id="1.10.579.10">
    <property type="entry name" value="DNA Cyclobutane Dipyrimidine Photolyase, subunit A, domain 3"/>
    <property type="match status" value="1"/>
</dbReference>
<dbReference type="PATRIC" id="fig|575788.5.peg.2916"/>
<feature type="binding site" evidence="6">
    <location>
        <begin position="251"/>
        <end position="255"/>
    </location>
    <ligand>
        <name>FAD</name>
        <dbReference type="ChEBI" id="CHEBI:57692"/>
    </ligand>
</feature>
<dbReference type="InterPro" id="IPR014133">
    <property type="entry name" value="Cry_DASH"/>
</dbReference>
<evidence type="ECO:0000256" key="8">
    <source>
        <dbReference type="SAM" id="MobiDB-lite"/>
    </source>
</evidence>
<dbReference type="GO" id="GO:0003913">
    <property type="term" value="F:DNA photolyase activity"/>
    <property type="evidence" value="ECO:0007669"/>
    <property type="project" value="InterPro"/>
</dbReference>
<accession>B7VP55</accession>
<dbReference type="InterPro" id="IPR036134">
    <property type="entry name" value="Crypto/Photolyase_FAD-like_sf"/>
</dbReference>
<evidence type="ECO:0000259" key="9">
    <source>
        <dbReference type="PROSITE" id="PS51645"/>
    </source>
</evidence>
<dbReference type="PANTHER" id="PTHR11455:SF22">
    <property type="entry name" value="CRYPTOCHROME DASH"/>
    <property type="match status" value="1"/>
</dbReference>
<dbReference type="InterPro" id="IPR002081">
    <property type="entry name" value="Cryptochrome/DNA_photolyase_1"/>
</dbReference>
<protein>
    <recommendedName>
        <fullName evidence="2 7">Cryptochrome DASH</fullName>
    </recommendedName>
</protein>
<feature type="binding site" evidence="6">
    <location>
        <begin position="390"/>
        <end position="392"/>
    </location>
    <ligand>
        <name>FAD</name>
        <dbReference type="ChEBI" id="CHEBI:57692"/>
    </ligand>
</feature>